<organism evidence="2">
    <name type="scientific">bioreactor metagenome</name>
    <dbReference type="NCBI Taxonomy" id="1076179"/>
    <lineage>
        <taxon>unclassified sequences</taxon>
        <taxon>metagenomes</taxon>
        <taxon>ecological metagenomes</taxon>
    </lineage>
</organism>
<comment type="caution">
    <text evidence="2">The sequence shown here is derived from an EMBL/GenBank/DDBJ whole genome shotgun (WGS) entry which is preliminary data.</text>
</comment>
<feature type="transmembrane region" description="Helical" evidence="1">
    <location>
        <begin position="124"/>
        <end position="142"/>
    </location>
</feature>
<reference evidence="2" key="1">
    <citation type="submission" date="2019-08" db="EMBL/GenBank/DDBJ databases">
        <authorList>
            <person name="Kucharzyk K."/>
            <person name="Murdoch R.W."/>
            <person name="Higgins S."/>
            <person name="Loffler F."/>
        </authorList>
    </citation>
    <scope>NUCLEOTIDE SEQUENCE</scope>
</reference>
<dbReference type="EMBL" id="VSSQ01024334">
    <property type="protein sequence ID" value="MPM71792.1"/>
    <property type="molecule type" value="Genomic_DNA"/>
</dbReference>
<keyword evidence="1" id="KW-0472">Membrane</keyword>
<proteinExistence type="predicted"/>
<accession>A0A645C2C7</accession>
<dbReference type="AlphaFoldDB" id="A0A645C2C7"/>
<name>A0A645C2C7_9ZZZZ</name>
<evidence type="ECO:0000256" key="1">
    <source>
        <dbReference type="SAM" id="Phobius"/>
    </source>
</evidence>
<sequence>MLFCAVMVISGKIFPILRPPDILDIINENMNVPLTYLITSPLIFHDSKIPSSVGINLSNAPANPFLAFEKAKTAIMVATTASKYVKCNAKSVVIYIYLPIVISFLVFLRQLQYCLVYYPVHYPPVLYLLTYQYFLSLLYQYYNSMSQSLSYPPQLTTF</sequence>
<gene>
    <name evidence="2" type="ORF">SDC9_118763</name>
</gene>
<protein>
    <submittedName>
        <fullName evidence="2">Uncharacterized protein</fullName>
    </submittedName>
</protein>
<feature type="transmembrane region" description="Helical" evidence="1">
    <location>
        <begin position="92"/>
        <end position="112"/>
    </location>
</feature>
<keyword evidence="1" id="KW-0812">Transmembrane</keyword>
<keyword evidence="1" id="KW-1133">Transmembrane helix</keyword>
<evidence type="ECO:0000313" key="2">
    <source>
        <dbReference type="EMBL" id="MPM71792.1"/>
    </source>
</evidence>